<evidence type="ECO:0000256" key="1">
    <source>
        <dbReference type="SAM" id="MobiDB-lite"/>
    </source>
</evidence>
<dbReference type="EMBL" id="GIFC01004058">
    <property type="protein sequence ID" value="MXU86141.1"/>
    <property type="molecule type" value="Transcribed_RNA"/>
</dbReference>
<name>A0A6B0U6Y8_IXORI</name>
<organism evidence="2">
    <name type="scientific">Ixodes ricinus</name>
    <name type="common">Common tick</name>
    <name type="synonym">Acarus ricinus</name>
    <dbReference type="NCBI Taxonomy" id="34613"/>
    <lineage>
        <taxon>Eukaryota</taxon>
        <taxon>Metazoa</taxon>
        <taxon>Ecdysozoa</taxon>
        <taxon>Arthropoda</taxon>
        <taxon>Chelicerata</taxon>
        <taxon>Arachnida</taxon>
        <taxon>Acari</taxon>
        <taxon>Parasitiformes</taxon>
        <taxon>Ixodida</taxon>
        <taxon>Ixodoidea</taxon>
        <taxon>Ixodidae</taxon>
        <taxon>Ixodinae</taxon>
        <taxon>Ixodes</taxon>
    </lineage>
</organism>
<dbReference type="AlphaFoldDB" id="A0A6B0U6Y8"/>
<reference evidence="2" key="1">
    <citation type="submission" date="2019-12" db="EMBL/GenBank/DDBJ databases">
        <title>An insight into the sialome of adult female Ixodes ricinus ticks feeding for 6 days.</title>
        <authorList>
            <person name="Perner J."/>
            <person name="Ribeiro J.M.C."/>
        </authorList>
    </citation>
    <scope>NUCLEOTIDE SEQUENCE</scope>
    <source>
        <strain evidence="2">Semi-engorged</strain>
        <tissue evidence="2">Salivary glands</tissue>
    </source>
</reference>
<sequence length="89" mass="9296">MAPSPHTATTARTTLREAGLPRAAPRIQSAAPVTACRRGGLVAPADRRGAAAAAAATTNPARRGTVNVSEPRLLHLACTRKPPQRKPER</sequence>
<feature type="region of interest" description="Disordered" evidence="1">
    <location>
        <begin position="1"/>
        <end position="20"/>
    </location>
</feature>
<proteinExistence type="predicted"/>
<evidence type="ECO:0000313" key="2">
    <source>
        <dbReference type="EMBL" id="MXU86141.1"/>
    </source>
</evidence>
<accession>A0A6B0U6Y8</accession>
<protein>
    <submittedName>
        <fullName evidence="2">Uncharacterized protein</fullName>
    </submittedName>
</protein>